<feature type="compositionally biased region" description="Basic and acidic residues" evidence="1">
    <location>
        <begin position="276"/>
        <end position="291"/>
    </location>
</feature>
<name>A0A6C0C9E2_9ZZZZ</name>
<evidence type="ECO:0000256" key="1">
    <source>
        <dbReference type="SAM" id="MobiDB-lite"/>
    </source>
</evidence>
<accession>A0A6C0C9E2</accession>
<evidence type="ECO:0000313" key="3">
    <source>
        <dbReference type="EMBL" id="QHT01356.1"/>
    </source>
</evidence>
<evidence type="ECO:0000259" key="2">
    <source>
        <dbReference type="PROSITE" id="PS50181"/>
    </source>
</evidence>
<dbReference type="Pfam" id="PF00646">
    <property type="entry name" value="F-box"/>
    <property type="match status" value="1"/>
</dbReference>
<dbReference type="AlphaFoldDB" id="A0A6C0C9E2"/>
<dbReference type="PROSITE" id="PS50181">
    <property type="entry name" value="FBOX"/>
    <property type="match status" value="1"/>
</dbReference>
<organism evidence="3">
    <name type="scientific">viral metagenome</name>
    <dbReference type="NCBI Taxonomy" id="1070528"/>
    <lineage>
        <taxon>unclassified sequences</taxon>
        <taxon>metagenomes</taxon>
        <taxon>organismal metagenomes</taxon>
    </lineage>
</organism>
<protein>
    <recommendedName>
        <fullName evidence="2">F-box domain-containing protein</fullName>
    </recommendedName>
</protein>
<dbReference type="InterPro" id="IPR001810">
    <property type="entry name" value="F-box_dom"/>
</dbReference>
<feature type="domain" description="F-box" evidence="2">
    <location>
        <begin position="1"/>
        <end position="49"/>
    </location>
</feature>
<dbReference type="EMBL" id="MN739370">
    <property type="protein sequence ID" value="QHT01356.1"/>
    <property type="molecule type" value="Genomic_DNA"/>
</dbReference>
<feature type="region of interest" description="Disordered" evidence="1">
    <location>
        <begin position="276"/>
        <end position="300"/>
    </location>
</feature>
<sequence length="300" mass="36129">MTNLNEMPWDIIKTIFGNLTDREKVTLRFVSQKMKRCTKKRGKKYYIDFIDETIRRGEQSIFRWLCNMGYYGDEKSCKLLIDCNRIEMLEYVTKTNWDPFIDICSRIVYNGNKEMMKWAINGGYKLSPFCHAFISKGKYDEWNALEVENGREMHGYDPYFYYVMKGLDLEDKWEFARNYIGRCGNLEEIRRYIMDQARDEINKEEERDDEYSLTGCGPELEWRYDELERKIKGTENVEEMIRITDEHFEINVKFKHNFPGCEQGLDLAYSLERRTERVESTESDDERHKFVDDEDSDEQF</sequence>
<reference evidence="3" key="1">
    <citation type="journal article" date="2020" name="Nature">
        <title>Giant virus diversity and host interactions through global metagenomics.</title>
        <authorList>
            <person name="Schulz F."/>
            <person name="Roux S."/>
            <person name="Paez-Espino D."/>
            <person name="Jungbluth S."/>
            <person name="Walsh D.A."/>
            <person name="Denef V.J."/>
            <person name="McMahon K.D."/>
            <person name="Konstantinidis K.T."/>
            <person name="Eloe-Fadrosh E.A."/>
            <person name="Kyrpides N.C."/>
            <person name="Woyke T."/>
        </authorList>
    </citation>
    <scope>NUCLEOTIDE SEQUENCE</scope>
    <source>
        <strain evidence="3">GVMAG-M-3300020192-26</strain>
    </source>
</reference>
<proteinExistence type="predicted"/>